<dbReference type="Proteomes" id="UP000315423">
    <property type="component" value="Unassembled WGS sequence"/>
</dbReference>
<sequence length="256" mass="28332">MLTFIGIGLYDKKDISIKGLEAVRAADRVYIEFYTSTLSGTSIEKLQTFYGRRINLLTREDIEQNPDWLNYAKTENIVMLTGGDAMVSTTHIDLRLRAIDLGIETTIIHGPSIISAVPGLTGLQNYRFGKSASIPYPYTSKGKTIISHTPYDIITSNLHTDMHTLIFLDIDPVKGYMTIRQACELLLTVDSLRKEIDLKGRLAVGVARAGSPDPVVKALPINKLMDFDFGAPLHILVVPAQLHFMEAEALVKLAEA</sequence>
<dbReference type="EC" id="2.1.1.98" evidence="1"/>
<accession>A0AC61SB46</accession>
<comment type="caution">
    <text evidence="1">The sequence shown here is derived from an EMBL/GenBank/DDBJ whole genome shotgun (WGS) entry which is preliminary data.</text>
</comment>
<evidence type="ECO:0000313" key="1">
    <source>
        <dbReference type="EMBL" id="TKY91898.1"/>
    </source>
</evidence>
<name>A0AC61SB46_9EURY</name>
<dbReference type="EMBL" id="QYBA01000111">
    <property type="protein sequence ID" value="TKY91898.1"/>
    <property type="molecule type" value="Genomic_DNA"/>
</dbReference>
<organism evidence="1 2">
    <name type="scientific">Candidatus Methanomarinus sp</name>
    <dbReference type="NCBI Taxonomy" id="3386244"/>
    <lineage>
        <taxon>Archaea</taxon>
        <taxon>Methanobacteriati</taxon>
        <taxon>Methanobacteriota</taxon>
        <taxon>Stenosarchaea group</taxon>
        <taxon>Methanomicrobia</taxon>
        <taxon>Methanosarcinales</taxon>
        <taxon>ANME-2 cluster</taxon>
        <taxon>Candidatus Methanocomedenaceae</taxon>
        <taxon>Candidatus Methanomarinus</taxon>
    </lineage>
</organism>
<proteinExistence type="predicted"/>
<evidence type="ECO:0000313" key="2">
    <source>
        <dbReference type="Proteomes" id="UP000315423"/>
    </source>
</evidence>
<gene>
    <name evidence="1" type="ORF">C5S46_03435</name>
</gene>
<reference evidence="1" key="1">
    <citation type="submission" date="2018-09" db="EMBL/GenBank/DDBJ databases">
        <title>A genomic encyclopedia of anaerobic methanotrophic archaea.</title>
        <authorList>
            <person name="Skennerton C.T."/>
            <person name="Chadwick G.L."/>
            <person name="Laso-Perez R."/>
            <person name="Leu A.O."/>
            <person name="Speth D.R."/>
            <person name="Yu H."/>
            <person name="Morgan-Lang C."/>
            <person name="Hatzenpichler R."/>
            <person name="Goudeau D."/>
            <person name="Malmstrom R."/>
            <person name="Woyke T."/>
            <person name="Hallam S."/>
            <person name="Tyson G.W."/>
            <person name="Wegener G."/>
            <person name="Boetius A."/>
            <person name="Orphan V.J."/>
        </authorList>
    </citation>
    <scope>NUCLEOTIDE SEQUENCE</scope>
    <source>
        <strain evidence="1">CONS3730D10UFb2</strain>
    </source>
</reference>
<keyword evidence="1" id="KW-0808">Transferase</keyword>
<protein>
    <submittedName>
        <fullName evidence="1">Diphthine synthase</fullName>
        <ecNumber evidence="1">2.1.1.98</ecNumber>
    </submittedName>
</protein>
<keyword evidence="1" id="KW-0489">Methyltransferase</keyword>